<evidence type="ECO:0000313" key="3">
    <source>
        <dbReference type="Proteomes" id="UP001341840"/>
    </source>
</evidence>
<proteinExistence type="predicted"/>
<evidence type="ECO:0000313" key="2">
    <source>
        <dbReference type="EMBL" id="MED6218289.1"/>
    </source>
</evidence>
<name>A0ABU6Z7R1_9FABA</name>
<dbReference type="EMBL" id="JASCZI010271953">
    <property type="protein sequence ID" value="MED6218289.1"/>
    <property type="molecule type" value="Genomic_DNA"/>
</dbReference>
<feature type="compositionally biased region" description="Basic and acidic residues" evidence="1">
    <location>
        <begin position="18"/>
        <end position="30"/>
    </location>
</feature>
<dbReference type="Proteomes" id="UP001341840">
    <property type="component" value="Unassembled WGS sequence"/>
</dbReference>
<sequence>MSEKGESGGVPVSTTVIHGERTDNAGGRNKGESVDRLLLVFRRGPWGEFICDDIPSVDFTQEVHEVLSEPFNDYIVLKVLRKNFGYIALVQKVAGCVPDAPARVGMLSSS</sequence>
<evidence type="ECO:0000256" key="1">
    <source>
        <dbReference type="SAM" id="MobiDB-lite"/>
    </source>
</evidence>
<accession>A0ABU6Z7R1</accession>
<keyword evidence="3" id="KW-1185">Reference proteome</keyword>
<feature type="region of interest" description="Disordered" evidence="1">
    <location>
        <begin position="1"/>
        <end position="30"/>
    </location>
</feature>
<reference evidence="2 3" key="1">
    <citation type="journal article" date="2023" name="Plants (Basel)">
        <title>Bridging the Gap: Combining Genomics and Transcriptomics Approaches to Understand Stylosanthes scabra, an Orphan Legume from the Brazilian Caatinga.</title>
        <authorList>
            <person name="Ferreira-Neto J.R.C."/>
            <person name="da Silva M.D."/>
            <person name="Binneck E."/>
            <person name="de Melo N.F."/>
            <person name="da Silva R.H."/>
            <person name="de Melo A.L.T.M."/>
            <person name="Pandolfi V."/>
            <person name="Bustamante F.O."/>
            <person name="Brasileiro-Vidal A.C."/>
            <person name="Benko-Iseppon A.M."/>
        </authorList>
    </citation>
    <scope>NUCLEOTIDE SEQUENCE [LARGE SCALE GENOMIC DNA]</scope>
    <source>
        <tissue evidence="2">Leaves</tissue>
    </source>
</reference>
<protein>
    <submittedName>
        <fullName evidence="2">Uncharacterized protein</fullName>
    </submittedName>
</protein>
<organism evidence="2 3">
    <name type="scientific">Stylosanthes scabra</name>
    <dbReference type="NCBI Taxonomy" id="79078"/>
    <lineage>
        <taxon>Eukaryota</taxon>
        <taxon>Viridiplantae</taxon>
        <taxon>Streptophyta</taxon>
        <taxon>Embryophyta</taxon>
        <taxon>Tracheophyta</taxon>
        <taxon>Spermatophyta</taxon>
        <taxon>Magnoliopsida</taxon>
        <taxon>eudicotyledons</taxon>
        <taxon>Gunneridae</taxon>
        <taxon>Pentapetalae</taxon>
        <taxon>rosids</taxon>
        <taxon>fabids</taxon>
        <taxon>Fabales</taxon>
        <taxon>Fabaceae</taxon>
        <taxon>Papilionoideae</taxon>
        <taxon>50 kb inversion clade</taxon>
        <taxon>dalbergioids sensu lato</taxon>
        <taxon>Dalbergieae</taxon>
        <taxon>Pterocarpus clade</taxon>
        <taxon>Stylosanthes</taxon>
    </lineage>
</organism>
<comment type="caution">
    <text evidence="2">The sequence shown here is derived from an EMBL/GenBank/DDBJ whole genome shotgun (WGS) entry which is preliminary data.</text>
</comment>
<gene>
    <name evidence="2" type="ORF">PIB30_025380</name>
</gene>